<evidence type="ECO:0000256" key="4">
    <source>
        <dbReference type="ARBA" id="ARBA00023163"/>
    </source>
</evidence>
<dbReference type="InterPro" id="IPR031066">
    <property type="entry name" value="bHLH_ALC-like_plant"/>
</dbReference>
<evidence type="ECO:0000313" key="7">
    <source>
        <dbReference type="Proteomes" id="UP001234989"/>
    </source>
</evidence>
<comment type="subcellular location">
    <subcellularLocation>
        <location evidence="1">Nucleus</location>
    </subcellularLocation>
</comment>
<keyword evidence="7" id="KW-1185">Reference proteome</keyword>
<gene>
    <name evidence="6" type="ORF">MTR67_042970</name>
</gene>
<dbReference type="PANTHER" id="PTHR45855:SF23">
    <property type="entry name" value="TRANSCRIPTION FACTOR MEE8-RELATED"/>
    <property type="match status" value="1"/>
</dbReference>
<dbReference type="GO" id="GO:0005634">
    <property type="term" value="C:nucleus"/>
    <property type="evidence" value="ECO:0007669"/>
    <property type="project" value="UniProtKB-SubCell"/>
</dbReference>
<dbReference type="SUPFAM" id="SSF47459">
    <property type="entry name" value="HLH, helix-loop-helix DNA-binding domain"/>
    <property type="match status" value="1"/>
</dbReference>
<evidence type="ECO:0000256" key="1">
    <source>
        <dbReference type="ARBA" id="ARBA00004123"/>
    </source>
</evidence>
<dbReference type="PANTHER" id="PTHR45855">
    <property type="entry name" value="TRANSCRIPTION FACTOR PIF1-RELATED"/>
    <property type="match status" value="1"/>
</dbReference>
<evidence type="ECO:0000256" key="3">
    <source>
        <dbReference type="ARBA" id="ARBA00023125"/>
    </source>
</evidence>
<dbReference type="Proteomes" id="UP001234989">
    <property type="component" value="Chromosome 10"/>
</dbReference>
<dbReference type="EMBL" id="CP133621">
    <property type="protein sequence ID" value="WMV49585.1"/>
    <property type="molecule type" value="Genomic_DNA"/>
</dbReference>
<accession>A0AAF0UNA4</accession>
<dbReference type="InterPro" id="IPR036638">
    <property type="entry name" value="HLH_DNA-bd_sf"/>
</dbReference>
<organism evidence="6 7">
    <name type="scientific">Solanum verrucosum</name>
    <dbReference type="NCBI Taxonomy" id="315347"/>
    <lineage>
        <taxon>Eukaryota</taxon>
        <taxon>Viridiplantae</taxon>
        <taxon>Streptophyta</taxon>
        <taxon>Embryophyta</taxon>
        <taxon>Tracheophyta</taxon>
        <taxon>Spermatophyta</taxon>
        <taxon>Magnoliopsida</taxon>
        <taxon>eudicotyledons</taxon>
        <taxon>Gunneridae</taxon>
        <taxon>Pentapetalae</taxon>
        <taxon>asterids</taxon>
        <taxon>lamiids</taxon>
        <taxon>Solanales</taxon>
        <taxon>Solanaceae</taxon>
        <taxon>Solanoideae</taxon>
        <taxon>Solaneae</taxon>
        <taxon>Solanum</taxon>
    </lineage>
</organism>
<keyword evidence="3" id="KW-0238">DNA-binding</keyword>
<name>A0AAF0UNA4_SOLVR</name>
<protein>
    <submittedName>
        <fullName evidence="6">Uncharacterized protein</fullName>
    </submittedName>
</protein>
<dbReference type="Gene3D" id="4.10.280.10">
    <property type="entry name" value="Helix-loop-helix DNA-binding domain"/>
    <property type="match status" value="1"/>
</dbReference>
<sequence>MDYEVAELTWENGQVVMHGLGPPRVPNKPLSTPSPTKYTWESKPHAAAGGTLESIVNQATTGIPHHHNSPVDGGGDRGDDFVSWFDDCLPETQTITVIDTMAVDALVPTSSTNTPNYNQQVAPSTHVSGMGMTSKCLVDCSTRVASCSGDAEMARVGIGSSFEKISKDFGVTESFGNEEVKNLIKSMVYEGRHNNMADQTVSRGDTIETGERSLGAETVLTTISTGSPENTFKHSKNKTVNNHHFISHSRAQTDKASMLDEVIEYLKQLQAQVKAMRMMIHVNMHPPAMMLPNLAFQQQQQQFQMSMMGMARPIDVNALSSPNITTMPSILHATAPSNFNMPPIPSPGADPLASFIASGQLSQVQ</sequence>
<evidence type="ECO:0000256" key="2">
    <source>
        <dbReference type="ARBA" id="ARBA00023015"/>
    </source>
</evidence>
<proteinExistence type="predicted"/>
<dbReference type="GO" id="GO:0003677">
    <property type="term" value="F:DNA binding"/>
    <property type="evidence" value="ECO:0007669"/>
    <property type="project" value="UniProtKB-KW"/>
</dbReference>
<keyword evidence="2" id="KW-0805">Transcription regulation</keyword>
<keyword evidence="5" id="KW-0539">Nucleus</keyword>
<keyword evidence="4" id="KW-0804">Transcription</keyword>
<evidence type="ECO:0000313" key="6">
    <source>
        <dbReference type="EMBL" id="WMV49585.1"/>
    </source>
</evidence>
<dbReference type="AlphaFoldDB" id="A0AAF0UNA4"/>
<reference evidence="6" key="1">
    <citation type="submission" date="2023-08" db="EMBL/GenBank/DDBJ databases">
        <title>A de novo genome assembly of Solanum verrucosum Schlechtendal, a Mexican diploid species geographically isolated from the other diploid A-genome species in potato relatives.</title>
        <authorList>
            <person name="Hosaka K."/>
        </authorList>
    </citation>
    <scope>NUCLEOTIDE SEQUENCE</scope>
    <source>
        <tissue evidence="6">Young leaves</tissue>
    </source>
</reference>
<evidence type="ECO:0000256" key="5">
    <source>
        <dbReference type="ARBA" id="ARBA00023242"/>
    </source>
</evidence>
<dbReference type="GO" id="GO:0046983">
    <property type="term" value="F:protein dimerization activity"/>
    <property type="evidence" value="ECO:0007669"/>
    <property type="project" value="InterPro"/>
</dbReference>